<dbReference type="AlphaFoldDB" id="A0A0F9F675"/>
<gene>
    <name evidence="2" type="ORF">LCGC14_1991520</name>
</gene>
<evidence type="ECO:0000256" key="1">
    <source>
        <dbReference type="SAM" id="Coils"/>
    </source>
</evidence>
<protein>
    <submittedName>
        <fullName evidence="2">Uncharacterized protein</fullName>
    </submittedName>
</protein>
<sequence length="164" mass="17974">MKSNNETQAIKKRSHTSILQSTIAKWKRGELSSEEFTFALIGLSSNTDMLERKTVELEADNAALQRQVEKVRLAANSLLGLIDCLGGGRDLDDAGPDRKQLAELVDYPKGLEVGGKRDCDNCSITGLLCPIRNDDPPFSFPCPHWQPIPELPPSDAGELLELGD</sequence>
<feature type="coiled-coil region" evidence="1">
    <location>
        <begin position="47"/>
        <end position="74"/>
    </location>
</feature>
<proteinExistence type="predicted"/>
<evidence type="ECO:0000313" key="2">
    <source>
        <dbReference type="EMBL" id="KKL81758.1"/>
    </source>
</evidence>
<name>A0A0F9F675_9ZZZZ</name>
<accession>A0A0F9F675</accession>
<reference evidence="2" key="1">
    <citation type="journal article" date="2015" name="Nature">
        <title>Complex archaea that bridge the gap between prokaryotes and eukaryotes.</title>
        <authorList>
            <person name="Spang A."/>
            <person name="Saw J.H."/>
            <person name="Jorgensen S.L."/>
            <person name="Zaremba-Niedzwiedzka K."/>
            <person name="Martijn J."/>
            <person name="Lind A.E."/>
            <person name="van Eijk R."/>
            <person name="Schleper C."/>
            <person name="Guy L."/>
            <person name="Ettema T.J."/>
        </authorList>
    </citation>
    <scope>NUCLEOTIDE SEQUENCE</scope>
</reference>
<keyword evidence="1" id="KW-0175">Coiled coil</keyword>
<organism evidence="2">
    <name type="scientific">marine sediment metagenome</name>
    <dbReference type="NCBI Taxonomy" id="412755"/>
    <lineage>
        <taxon>unclassified sequences</taxon>
        <taxon>metagenomes</taxon>
        <taxon>ecological metagenomes</taxon>
    </lineage>
</organism>
<dbReference type="EMBL" id="LAZR01022472">
    <property type="protein sequence ID" value="KKL81758.1"/>
    <property type="molecule type" value="Genomic_DNA"/>
</dbReference>
<comment type="caution">
    <text evidence="2">The sequence shown here is derived from an EMBL/GenBank/DDBJ whole genome shotgun (WGS) entry which is preliminary data.</text>
</comment>